<dbReference type="EMBL" id="KR857271">
    <property type="protein sequence ID" value="AKQ22645.1"/>
    <property type="molecule type" value="Genomic_DNA"/>
</dbReference>
<accession>A0A0K0PDB9</accession>
<reference evidence="1" key="1">
    <citation type="submission" date="2015-05" db="EMBL/GenBank/DDBJ databases">
        <title>Metabolic and evolutionary origin of actin-binding polyketides from diverse organisms.</title>
        <authorList>
            <person name="Ueoka R."/>
            <person name="Uria A.R."/>
            <person name="Reiter S."/>
            <person name="Mori T."/>
            <person name="Karbaum P."/>
            <person name="Peters E.E."/>
            <person name="Helfrich E.J.N."/>
            <person name="Morinaka B.I."/>
            <person name="Gugger M."/>
            <person name="Takeyama H."/>
            <person name="Matsunaga S."/>
            <person name="Piel J."/>
        </authorList>
    </citation>
    <scope>NUCLEOTIDE SEQUENCE</scope>
    <source>
        <strain evidence="1">PCC 10023</strain>
    </source>
</reference>
<dbReference type="AlphaFoldDB" id="A0A0K0PDB9"/>
<sequence>MTSQEIIAIDGKTFRGSYDTDTSNDKAAIHMISAWATANRL</sequence>
<evidence type="ECO:0000313" key="1">
    <source>
        <dbReference type="EMBL" id="AKQ22645.1"/>
    </source>
</evidence>
<proteinExistence type="predicted"/>
<name>A0A0K0PDB9_9CYAN</name>
<organism evidence="1">
    <name type="scientific">Scytonema sp. PCC 10023</name>
    <dbReference type="NCBI Taxonomy" id="1680591"/>
    <lineage>
        <taxon>Bacteria</taxon>
        <taxon>Bacillati</taxon>
        <taxon>Cyanobacteriota</taxon>
        <taxon>Cyanophyceae</taxon>
        <taxon>Nostocales</taxon>
        <taxon>Scytonemataceae</taxon>
        <taxon>Scytonema</taxon>
    </lineage>
</organism>
<protein>
    <submittedName>
        <fullName evidence="1">Uncharacterized protein</fullName>
    </submittedName>
</protein>